<dbReference type="Pfam" id="PF13439">
    <property type="entry name" value="Glyco_transf_4"/>
    <property type="match status" value="1"/>
</dbReference>
<evidence type="ECO:0000256" key="1">
    <source>
        <dbReference type="ARBA" id="ARBA00022679"/>
    </source>
</evidence>
<keyword evidence="4" id="KW-0328">Glycosyltransferase</keyword>
<accession>A0AAU7CS89</accession>
<protein>
    <submittedName>
        <fullName evidence="4">Glycosyltransferase</fullName>
        <ecNumber evidence="4">2.4.-.-</ecNumber>
    </submittedName>
</protein>
<organism evidence="4">
    <name type="scientific">Singulisphaera sp. Ch08</name>
    <dbReference type="NCBI Taxonomy" id="3120278"/>
    <lineage>
        <taxon>Bacteria</taxon>
        <taxon>Pseudomonadati</taxon>
        <taxon>Planctomycetota</taxon>
        <taxon>Planctomycetia</taxon>
        <taxon>Isosphaerales</taxon>
        <taxon>Isosphaeraceae</taxon>
        <taxon>Singulisphaera</taxon>
    </lineage>
</organism>
<evidence type="ECO:0000313" key="4">
    <source>
        <dbReference type="EMBL" id="XBH08467.1"/>
    </source>
</evidence>
<feature type="domain" description="Glycosyl transferase family 1" evidence="2">
    <location>
        <begin position="209"/>
        <end position="324"/>
    </location>
</feature>
<dbReference type="GO" id="GO:0016757">
    <property type="term" value="F:glycosyltransferase activity"/>
    <property type="evidence" value="ECO:0007669"/>
    <property type="project" value="UniProtKB-KW"/>
</dbReference>
<dbReference type="GO" id="GO:0009103">
    <property type="term" value="P:lipopolysaccharide biosynthetic process"/>
    <property type="evidence" value="ECO:0007669"/>
    <property type="project" value="TreeGrafter"/>
</dbReference>
<proteinExistence type="predicted"/>
<dbReference type="Gene3D" id="3.40.50.2000">
    <property type="entry name" value="Glycogen Phosphorylase B"/>
    <property type="match status" value="2"/>
</dbReference>
<feature type="domain" description="Glycosyltransferase subfamily 4-like N-terminal" evidence="3">
    <location>
        <begin position="44"/>
        <end position="182"/>
    </location>
</feature>
<name>A0AAU7CS89_9BACT</name>
<keyword evidence="1 4" id="KW-0808">Transferase</keyword>
<dbReference type="PANTHER" id="PTHR46401:SF2">
    <property type="entry name" value="GLYCOSYLTRANSFERASE WBBK-RELATED"/>
    <property type="match status" value="1"/>
</dbReference>
<reference evidence="4" key="1">
    <citation type="submission" date="2024-05" db="EMBL/GenBank/DDBJ databases">
        <title>Planctomycetes of the genus Singulisphaera possess chitinolytic capabilities.</title>
        <authorList>
            <person name="Ivanova A."/>
        </authorList>
    </citation>
    <scope>NUCLEOTIDE SEQUENCE</scope>
    <source>
        <strain evidence="4">Ch08T</strain>
        <plasmid evidence="4">pSnCh</plasmid>
    </source>
</reference>
<dbReference type="Pfam" id="PF00534">
    <property type="entry name" value="Glycos_transf_1"/>
    <property type="match status" value="1"/>
</dbReference>
<dbReference type="EMBL" id="CP155448">
    <property type="protein sequence ID" value="XBH08467.1"/>
    <property type="molecule type" value="Genomic_DNA"/>
</dbReference>
<keyword evidence="4" id="KW-0614">Plasmid</keyword>
<dbReference type="InterPro" id="IPR001296">
    <property type="entry name" value="Glyco_trans_1"/>
</dbReference>
<dbReference type="EC" id="2.4.-.-" evidence="4"/>
<dbReference type="AlphaFoldDB" id="A0AAU7CS89"/>
<dbReference type="RefSeq" id="WP_406701338.1">
    <property type="nucleotide sequence ID" value="NZ_CP155448.1"/>
</dbReference>
<geneLocation type="plasmid" evidence="4">
    <name>pSnCh</name>
</geneLocation>
<dbReference type="InterPro" id="IPR028098">
    <property type="entry name" value="Glyco_trans_4-like_N"/>
</dbReference>
<sequence length="392" mass="43485">MNRTRLAIVCDFPEEGWPSMDLMGEMILTHLGQGHSDAFAATRVCPAYRHRLGRWPGTRRLGLARNADRVLNRFWDYPRALTQRVRRGEFDLFHLVDHSYAQLVHVIPAGRAVVTCHDLDTFRCLLEPEREPRPRWFRALARRTLAGLRAAAAVVCDSEATRNALLAHGLIHESRTRVVYLGRHPECSIDPDPVADAEAARLLGPFDRNGPPEIFHVGSTIPRKRIDVLLATFAAIQRAHPGARLIRAGGPLTSEQERQARELGVSDAVVSLPFCSRATLAAVYRRATLVMMPSDAEGFGLPVAEALACGAPLLASDLPVLREVGGEAPVYRPVADLPAWTEAALSLLAERSGSVAWQARRDLGMAQASRFDWAYHAAQLTLIYRELLDRLR</sequence>
<gene>
    <name evidence="4" type="ORF">V5E97_40070</name>
</gene>
<evidence type="ECO:0000259" key="3">
    <source>
        <dbReference type="Pfam" id="PF13439"/>
    </source>
</evidence>
<dbReference type="PANTHER" id="PTHR46401">
    <property type="entry name" value="GLYCOSYLTRANSFERASE WBBK-RELATED"/>
    <property type="match status" value="1"/>
</dbReference>
<dbReference type="SUPFAM" id="SSF53756">
    <property type="entry name" value="UDP-Glycosyltransferase/glycogen phosphorylase"/>
    <property type="match status" value="1"/>
</dbReference>
<evidence type="ECO:0000259" key="2">
    <source>
        <dbReference type="Pfam" id="PF00534"/>
    </source>
</evidence>